<evidence type="ECO:0000313" key="1">
    <source>
        <dbReference type="EMBL" id="VVN72964.1"/>
    </source>
</evidence>
<reference evidence="1 2" key="1">
    <citation type="submission" date="2019-09" db="EMBL/GenBank/DDBJ databases">
        <authorList>
            <person name="Chandra G."/>
            <person name="Truman W A."/>
        </authorList>
    </citation>
    <scope>NUCLEOTIDE SEQUENCE [LARGE SCALE GENOMIC DNA]</scope>
    <source>
        <strain evidence="1">PS718</strain>
    </source>
</reference>
<name>A0A5E7A811_PSEFL</name>
<evidence type="ECO:0000313" key="2">
    <source>
        <dbReference type="Proteomes" id="UP000325375"/>
    </source>
</evidence>
<organism evidence="1 2">
    <name type="scientific">Pseudomonas fluorescens</name>
    <dbReference type="NCBI Taxonomy" id="294"/>
    <lineage>
        <taxon>Bacteria</taxon>
        <taxon>Pseudomonadati</taxon>
        <taxon>Pseudomonadota</taxon>
        <taxon>Gammaproteobacteria</taxon>
        <taxon>Pseudomonadales</taxon>
        <taxon>Pseudomonadaceae</taxon>
        <taxon>Pseudomonas</taxon>
    </lineage>
</organism>
<gene>
    <name evidence="1" type="ORF">PS718_00541</name>
</gene>
<proteinExistence type="predicted"/>
<dbReference type="AlphaFoldDB" id="A0A5E7A811"/>
<dbReference type="Proteomes" id="UP000325375">
    <property type="component" value="Unassembled WGS sequence"/>
</dbReference>
<protein>
    <submittedName>
        <fullName evidence="1">Uncharacterized protein</fullName>
    </submittedName>
</protein>
<sequence length="815" mass="92390">MLKRYARRHGCLTPAQLCNITTSTDFALSTFSSNAELVQWIAQRAGSFSERFVGGFYHPIASFKKRTKFEVHGTPVSYQLLRSKGAAYCSECWREGYERSIKDFKFSLNCPYHNRRYLFECPKCKKHLRWIEPLLSNCSCGYELISDSCTTEDVRPENFILQCLRNKDHESIEHLTRTLLQLQYNLSNTKHDAHDRIILNAGISIISGDEVGLENYLESVHASHPNLSPDVVSAKLALIKESTVKEVVNKFNAKIFYPLAKFPLETPATPFTLQRQQIMHAAGINFKTLKRLARERKNTWLKLTKQVSFTSSQFLPIMESIIDWRKDAKKTSYENPNDLSMEVISRTIGVSIFLATKLVRAGFITKTQSRSTKISVGVLQQFLEKYESAQCLANRLHLNLKATRAILRKHHIKYTIFSGVPNSSIFTRNDSNRIFALHQIAIREQHARYDKSHIEIISGPELGLYSSCKVAGAQLGLTDDTIRQYARAGIFSIKRCTKGILIPNSEINSFHQRYMFAREYSKIMDESRTLATKSLISLGLTPIASSKQNKCHSPLFLREEVENLAKSTKSTNALSVRETRNRLKLTNITVRHLIRTGELSIDGESNANLASVEKVANFHNTHASSIATAQLCNMPIRKVQNILKAFSVFPVCGASITGTNETLYRTVDLAERAMKLPDSHNKFEELYSLPADVLPTLKIQPLALLDETVAKYDISKKEFNLLFVKTGYVKIHCICKEKYTSLPDANKIAHILDKNLTIAMIDHLLHSRGYARGLLNEGKLKKTHAHTLPKEFNGKILITRTSTAKFLSKYPSKCN</sequence>
<accession>A0A5E7A811</accession>
<dbReference type="EMBL" id="CABVHX010000002">
    <property type="protein sequence ID" value="VVN72964.1"/>
    <property type="molecule type" value="Genomic_DNA"/>
</dbReference>